<proteinExistence type="predicted"/>
<keyword evidence="3" id="KW-1185">Reference proteome</keyword>
<name>A0A0G2EWE8_PHACM</name>
<feature type="compositionally biased region" description="Polar residues" evidence="1">
    <location>
        <begin position="129"/>
        <end position="138"/>
    </location>
</feature>
<feature type="region of interest" description="Disordered" evidence="1">
    <location>
        <begin position="129"/>
        <end position="157"/>
    </location>
</feature>
<feature type="compositionally biased region" description="Low complexity" evidence="1">
    <location>
        <begin position="191"/>
        <end position="200"/>
    </location>
</feature>
<reference evidence="2 3" key="1">
    <citation type="submission" date="2015-05" db="EMBL/GenBank/DDBJ databases">
        <title>Distinctive expansion of gene families associated with plant cell wall degradation and secondary metabolism in the genomes of grapevine trunk pathogens.</title>
        <authorList>
            <person name="Lawrence D.P."/>
            <person name="Travadon R."/>
            <person name="Rolshausen P.E."/>
            <person name="Baumgartner K."/>
        </authorList>
    </citation>
    <scope>NUCLEOTIDE SEQUENCE [LARGE SCALE GENOMIC DNA]</scope>
    <source>
        <strain evidence="2">UCRPC4</strain>
    </source>
</reference>
<gene>
    <name evidence="2" type="ORF">UCRPC4_g01455</name>
</gene>
<evidence type="ECO:0000313" key="2">
    <source>
        <dbReference type="EMBL" id="KKY26436.1"/>
    </source>
</evidence>
<evidence type="ECO:0000256" key="1">
    <source>
        <dbReference type="SAM" id="MobiDB-lite"/>
    </source>
</evidence>
<reference evidence="2 3" key="2">
    <citation type="submission" date="2015-05" db="EMBL/GenBank/DDBJ databases">
        <authorList>
            <person name="Morales-Cruz A."/>
            <person name="Amrine K.C."/>
            <person name="Cantu D."/>
        </authorList>
    </citation>
    <scope>NUCLEOTIDE SEQUENCE [LARGE SCALE GENOMIC DNA]</scope>
    <source>
        <strain evidence="2">UCRPC4</strain>
    </source>
</reference>
<dbReference type="AlphaFoldDB" id="A0A0G2EWE8"/>
<sequence length="227" mass="24455">MNGGPEGSTVPTGNALGRFYSYKNTFDENTVWLRIPKTIKFVDNSDPYNQNLDDVPAPTGQDNGFDNPPWFLDGILPAASMDLPDHGVGMPTHGLEALSAAATRDQHTGMPASTESSIARSAISYAQNELPSTDQTPSIKRERQQPTAPLDTANDQNNSVNLMLNSAAATSPPIDPNLHSPINTNDFLDPALSAADAAQANRQDGPAERDQEVAFLLRHFSETPGQW</sequence>
<evidence type="ECO:0000313" key="3">
    <source>
        <dbReference type="Proteomes" id="UP000053317"/>
    </source>
</evidence>
<dbReference type="Proteomes" id="UP000053317">
    <property type="component" value="Unassembled WGS sequence"/>
</dbReference>
<protein>
    <submittedName>
        <fullName evidence="2">Putative c6 finger domain-containing protein</fullName>
    </submittedName>
</protein>
<organism evidence="2 3">
    <name type="scientific">Phaeomoniella chlamydospora</name>
    <name type="common">Phaeoacremonium chlamydosporum</name>
    <dbReference type="NCBI Taxonomy" id="158046"/>
    <lineage>
        <taxon>Eukaryota</taxon>
        <taxon>Fungi</taxon>
        <taxon>Dikarya</taxon>
        <taxon>Ascomycota</taxon>
        <taxon>Pezizomycotina</taxon>
        <taxon>Eurotiomycetes</taxon>
        <taxon>Chaetothyriomycetidae</taxon>
        <taxon>Phaeomoniellales</taxon>
        <taxon>Phaeomoniellaceae</taxon>
        <taxon>Phaeomoniella</taxon>
    </lineage>
</organism>
<accession>A0A0G2EWE8</accession>
<dbReference type="OrthoDB" id="5418899at2759"/>
<comment type="caution">
    <text evidence="2">The sequence shown here is derived from an EMBL/GenBank/DDBJ whole genome shotgun (WGS) entry which is preliminary data.</text>
</comment>
<dbReference type="EMBL" id="LCWF01000035">
    <property type="protein sequence ID" value="KKY26436.1"/>
    <property type="molecule type" value="Genomic_DNA"/>
</dbReference>
<feature type="region of interest" description="Disordered" evidence="1">
    <location>
        <begin position="171"/>
        <end position="211"/>
    </location>
</feature>